<dbReference type="Gene3D" id="3.40.630.30">
    <property type="match status" value="1"/>
</dbReference>
<dbReference type="InterPro" id="IPR016181">
    <property type="entry name" value="Acyl_CoA_acyltransferase"/>
</dbReference>
<protein>
    <submittedName>
        <fullName evidence="2">N-acetyltransferase</fullName>
    </submittedName>
</protein>
<dbReference type="PANTHER" id="PTHR43792">
    <property type="entry name" value="GNAT FAMILY, PUTATIVE (AFU_ORTHOLOGUE AFUA_3G00765)-RELATED-RELATED"/>
    <property type="match status" value="1"/>
</dbReference>
<evidence type="ECO:0000313" key="2">
    <source>
        <dbReference type="EMBL" id="PWU69538.1"/>
    </source>
</evidence>
<reference evidence="2 3" key="1">
    <citation type="submission" date="2018-05" db="EMBL/GenBank/DDBJ databases">
        <title>Genomic analysis of Gracilibacillus dipsosauri DD1 reveals novel features of a salt-tolerant amylase.</title>
        <authorList>
            <person name="Deutch C.E."/>
            <person name="Yang S."/>
        </authorList>
    </citation>
    <scope>NUCLEOTIDE SEQUENCE [LARGE SCALE GENOMIC DNA]</scope>
    <source>
        <strain evidence="2 3">DD1</strain>
    </source>
</reference>
<dbReference type="PANTHER" id="PTHR43792:SF1">
    <property type="entry name" value="N-ACETYLTRANSFERASE DOMAIN-CONTAINING PROTEIN"/>
    <property type="match status" value="1"/>
</dbReference>
<dbReference type="InterPro" id="IPR051531">
    <property type="entry name" value="N-acetyltransferase"/>
</dbReference>
<gene>
    <name evidence="2" type="ORF">DLJ74_06085</name>
</gene>
<proteinExistence type="predicted"/>
<sequence>MRKVALSDAQKVFNHWLSDERVSDNRVSAAHKTVIETMERVEKIVKNYDRKEFCWWAIERKVNGELIGEIDLYDFDNYTGNCEVSYSIGHTWWNQGYATEALKAVVEFGFRYMNIHKIAAAHNTDNPASGKVMVKAGLVQEGVIRHMIRNAKNQYKDCAVYGIIQEEDYLNTDSAFIVGMEDISKN</sequence>
<dbReference type="OrthoDB" id="9798081at2"/>
<evidence type="ECO:0000313" key="3">
    <source>
        <dbReference type="Proteomes" id="UP000245624"/>
    </source>
</evidence>
<keyword evidence="2" id="KW-0808">Transferase</keyword>
<organism evidence="2 3">
    <name type="scientific">Gracilibacillus dipsosauri</name>
    <dbReference type="NCBI Taxonomy" id="178340"/>
    <lineage>
        <taxon>Bacteria</taxon>
        <taxon>Bacillati</taxon>
        <taxon>Bacillota</taxon>
        <taxon>Bacilli</taxon>
        <taxon>Bacillales</taxon>
        <taxon>Bacillaceae</taxon>
        <taxon>Gracilibacillus</taxon>
    </lineage>
</organism>
<comment type="caution">
    <text evidence="2">The sequence shown here is derived from an EMBL/GenBank/DDBJ whole genome shotgun (WGS) entry which is preliminary data.</text>
</comment>
<dbReference type="Pfam" id="PF13302">
    <property type="entry name" value="Acetyltransf_3"/>
    <property type="match status" value="1"/>
</dbReference>
<evidence type="ECO:0000259" key="1">
    <source>
        <dbReference type="Pfam" id="PF13302"/>
    </source>
</evidence>
<dbReference type="SUPFAM" id="SSF55729">
    <property type="entry name" value="Acyl-CoA N-acyltransferases (Nat)"/>
    <property type="match status" value="1"/>
</dbReference>
<accession>A0A317L3R2</accession>
<dbReference type="EMBL" id="QGTD01000005">
    <property type="protein sequence ID" value="PWU69538.1"/>
    <property type="molecule type" value="Genomic_DNA"/>
</dbReference>
<dbReference type="Proteomes" id="UP000245624">
    <property type="component" value="Unassembled WGS sequence"/>
</dbReference>
<keyword evidence="3" id="KW-1185">Reference proteome</keyword>
<feature type="domain" description="N-acetyltransferase" evidence="1">
    <location>
        <begin position="1"/>
        <end position="138"/>
    </location>
</feature>
<dbReference type="GO" id="GO:0016747">
    <property type="term" value="F:acyltransferase activity, transferring groups other than amino-acyl groups"/>
    <property type="evidence" value="ECO:0007669"/>
    <property type="project" value="InterPro"/>
</dbReference>
<name>A0A317L3R2_9BACI</name>
<dbReference type="InterPro" id="IPR000182">
    <property type="entry name" value="GNAT_dom"/>
</dbReference>
<dbReference type="AlphaFoldDB" id="A0A317L3R2"/>